<sequence>MKNLTLLTILFLAVSFAGHGNAIPERISTDRVTPVQTHDIRLGLITTSGTPTLSGSYDLAGFYAMNVETGEYYYSYPNRVNGFLKLPAFIYDLPEGTYEFGAFQGQGGWMAVSPKTVTIGSGMDDESGYITLYLDIAWEE</sequence>
<proteinExistence type="predicted"/>
<dbReference type="Proteomes" id="UP000267469">
    <property type="component" value="Unassembled WGS sequence"/>
</dbReference>
<accession>A0A3N0ESD7</accession>
<evidence type="ECO:0000313" key="3">
    <source>
        <dbReference type="Proteomes" id="UP000267469"/>
    </source>
</evidence>
<dbReference type="AlphaFoldDB" id="A0A3N0ESD7"/>
<protein>
    <recommendedName>
        <fullName evidence="4">DUF2141 domain-containing protein</fullName>
    </recommendedName>
</protein>
<dbReference type="EMBL" id="RJTM01000029">
    <property type="protein sequence ID" value="RNL90687.1"/>
    <property type="molecule type" value="Genomic_DNA"/>
</dbReference>
<feature type="chain" id="PRO_5018007099" description="DUF2141 domain-containing protein" evidence="1">
    <location>
        <begin position="23"/>
        <end position="140"/>
    </location>
</feature>
<comment type="caution">
    <text evidence="2">The sequence shown here is derived from an EMBL/GenBank/DDBJ whole genome shotgun (WGS) entry which is preliminary data.</text>
</comment>
<feature type="signal peptide" evidence="1">
    <location>
        <begin position="1"/>
        <end position="22"/>
    </location>
</feature>
<gene>
    <name evidence="2" type="ORF">ED312_05785</name>
</gene>
<dbReference type="RefSeq" id="WP_123215064.1">
    <property type="nucleotide sequence ID" value="NZ_RJTM01000029.1"/>
</dbReference>
<evidence type="ECO:0008006" key="4">
    <source>
        <dbReference type="Google" id="ProtNLM"/>
    </source>
</evidence>
<name>A0A3N0ESD7_SINP1</name>
<evidence type="ECO:0000256" key="1">
    <source>
        <dbReference type="SAM" id="SignalP"/>
    </source>
</evidence>
<evidence type="ECO:0000313" key="2">
    <source>
        <dbReference type="EMBL" id="RNL90687.1"/>
    </source>
</evidence>
<dbReference type="OrthoDB" id="1271033at2"/>
<keyword evidence="3" id="KW-1185">Reference proteome</keyword>
<organism evidence="2 3">
    <name type="scientific">Sinomicrobium pectinilyticum</name>
    <dbReference type="NCBI Taxonomy" id="1084421"/>
    <lineage>
        <taxon>Bacteria</taxon>
        <taxon>Pseudomonadati</taxon>
        <taxon>Bacteroidota</taxon>
        <taxon>Flavobacteriia</taxon>
        <taxon>Flavobacteriales</taxon>
        <taxon>Flavobacteriaceae</taxon>
        <taxon>Sinomicrobium</taxon>
    </lineage>
</organism>
<keyword evidence="1" id="KW-0732">Signal</keyword>
<reference evidence="2 3" key="1">
    <citation type="submission" date="2018-10" db="EMBL/GenBank/DDBJ databases">
        <title>Sinomicrobium pectinilyticum sp. nov., a pectinase-producing bacterium isolated from alkaline and saline soil, and emended description of the genus Sinomicrobium.</title>
        <authorList>
            <person name="Cheng B."/>
            <person name="Li C."/>
            <person name="Lai Q."/>
            <person name="Du M."/>
            <person name="Shao Z."/>
            <person name="Xu P."/>
            <person name="Yang C."/>
        </authorList>
    </citation>
    <scope>NUCLEOTIDE SEQUENCE [LARGE SCALE GENOMIC DNA]</scope>
    <source>
        <strain evidence="2 3">5DNS001</strain>
    </source>
</reference>